<accession>A0A212EK96</accession>
<dbReference type="STRING" id="278856.A0A212EK96"/>
<gene>
    <name evidence="1" type="ORF">KGM_211212</name>
</gene>
<proteinExistence type="predicted"/>
<dbReference type="Proteomes" id="UP000007151">
    <property type="component" value="Unassembled WGS sequence"/>
</dbReference>
<evidence type="ECO:0000313" key="2">
    <source>
        <dbReference type="Proteomes" id="UP000007151"/>
    </source>
</evidence>
<name>A0A212EK96_DANPL</name>
<dbReference type="PANTHER" id="PTHR47412">
    <property type="entry name" value="FI01434P-RELATED"/>
    <property type="match status" value="1"/>
</dbReference>
<dbReference type="PANTHER" id="PTHR47412:SF1">
    <property type="entry name" value="FI01434P-RELATED"/>
    <property type="match status" value="1"/>
</dbReference>
<protein>
    <submittedName>
        <fullName evidence="1">Uncharacterized protein</fullName>
    </submittedName>
</protein>
<sequence>MTVVFFVASGRRRGAGSESFIIHTTPMLIARREYPYHRWEPLYFGTQNEPWYNEVLSWEGKQDKMAQTLSALQRPATSSTDGHWTPRPIQLPHTLSDVTTSVLSREALIASSSVVPGQRRSATLYP</sequence>
<dbReference type="AlphaFoldDB" id="A0A212EK96"/>
<dbReference type="Pfam" id="PF13896">
    <property type="entry name" value="Glyco_transf_49"/>
    <property type="match status" value="1"/>
</dbReference>
<evidence type="ECO:0000313" key="1">
    <source>
        <dbReference type="EMBL" id="OWR41868.1"/>
    </source>
</evidence>
<comment type="caution">
    <text evidence="1">The sequence shown here is derived from an EMBL/GenBank/DDBJ whole genome shotgun (WGS) entry which is preliminary data.</text>
</comment>
<keyword evidence="2" id="KW-1185">Reference proteome</keyword>
<dbReference type="EMBL" id="AGBW02014319">
    <property type="protein sequence ID" value="OWR41868.1"/>
    <property type="molecule type" value="Genomic_DNA"/>
</dbReference>
<dbReference type="InParanoid" id="A0A212EK96"/>
<organism evidence="1 2">
    <name type="scientific">Danaus plexippus plexippus</name>
    <dbReference type="NCBI Taxonomy" id="278856"/>
    <lineage>
        <taxon>Eukaryota</taxon>
        <taxon>Metazoa</taxon>
        <taxon>Ecdysozoa</taxon>
        <taxon>Arthropoda</taxon>
        <taxon>Hexapoda</taxon>
        <taxon>Insecta</taxon>
        <taxon>Pterygota</taxon>
        <taxon>Neoptera</taxon>
        <taxon>Endopterygota</taxon>
        <taxon>Lepidoptera</taxon>
        <taxon>Glossata</taxon>
        <taxon>Ditrysia</taxon>
        <taxon>Papilionoidea</taxon>
        <taxon>Nymphalidae</taxon>
        <taxon>Danainae</taxon>
        <taxon>Danaini</taxon>
        <taxon>Danaina</taxon>
        <taxon>Danaus</taxon>
        <taxon>Danaus</taxon>
    </lineage>
</organism>
<reference evidence="1 2" key="1">
    <citation type="journal article" date="2011" name="Cell">
        <title>The monarch butterfly genome yields insights into long-distance migration.</title>
        <authorList>
            <person name="Zhan S."/>
            <person name="Merlin C."/>
            <person name="Boore J.L."/>
            <person name="Reppert S.M."/>
        </authorList>
    </citation>
    <scope>NUCLEOTIDE SEQUENCE [LARGE SCALE GENOMIC DNA]</scope>
    <source>
        <strain evidence="1">F-2</strain>
    </source>
</reference>
<dbReference type="KEGG" id="dpl:KGM_211212"/>